<sequence>MLRAIKRIIISSESVNLYGFRVLTDGIDIDQYDKNPIMLWMHNRAFGTKDNVFLPIGNVIELKREELDGVGKVITGQPMFDDTDEFAKSIYNKFENGTLRMASAGLNPKTWSDDESLLMPGQTGYTLVKSVLQEVSIVDIGGNDDALSIALYDDNKELITLSSNGENAQIPQLKQISNDSMKTIQLNAPDVLTKLGLADTAGATEVLAKIDNLVNLSAQKDTEIQTLKTAKEQADAKVTELQNKQTENEVIALVDKAVTDRKIVAGQRDHFIKLAKADKETVEAMFTGMQAAPTVQSQLAADNGGKKDELAELVKLSYDELFENGGLSKLKTLSPDEYEVKMKEKFPSRK</sequence>
<accession>A0A521BLR8</accession>
<name>A0A521BLR8_9SPHI</name>
<dbReference type="RefSeq" id="WP_142601913.1">
    <property type="nucleotide sequence ID" value="NZ_FXSZ01000002.1"/>
</dbReference>
<dbReference type="InterPro" id="IPR012106">
    <property type="entry name" value="Phage_Mu_Gp1"/>
</dbReference>
<reference evidence="2 3" key="1">
    <citation type="submission" date="2017-05" db="EMBL/GenBank/DDBJ databases">
        <authorList>
            <person name="Varghese N."/>
            <person name="Submissions S."/>
        </authorList>
    </citation>
    <scope>NUCLEOTIDE SEQUENCE [LARGE SCALE GENOMIC DNA]</scope>
    <source>
        <strain evidence="2 3">DSM 21342</strain>
    </source>
</reference>
<dbReference type="EMBL" id="FXSZ01000002">
    <property type="protein sequence ID" value="SMO48097.1"/>
    <property type="molecule type" value="Genomic_DNA"/>
</dbReference>
<dbReference type="AlphaFoldDB" id="A0A521BLR8"/>
<feature type="coiled-coil region" evidence="1">
    <location>
        <begin position="213"/>
        <end position="247"/>
    </location>
</feature>
<dbReference type="Pfam" id="PF10123">
    <property type="entry name" value="Mu-like_Pro"/>
    <property type="match status" value="1"/>
</dbReference>
<keyword evidence="3" id="KW-1185">Reference proteome</keyword>
<evidence type="ECO:0000313" key="3">
    <source>
        <dbReference type="Proteomes" id="UP000315971"/>
    </source>
</evidence>
<evidence type="ECO:0000256" key="1">
    <source>
        <dbReference type="SAM" id="Coils"/>
    </source>
</evidence>
<organism evidence="2 3">
    <name type="scientific">Solitalea koreensis</name>
    <dbReference type="NCBI Taxonomy" id="543615"/>
    <lineage>
        <taxon>Bacteria</taxon>
        <taxon>Pseudomonadati</taxon>
        <taxon>Bacteroidota</taxon>
        <taxon>Sphingobacteriia</taxon>
        <taxon>Sphingobacteriales</taxon>
        <taxon>Sphingobacteriaceae</taxon>
        <taxon>Solitalea</taxon>
    </lineage>
</organism>
<dbReference type="Proteomes" id="UP000315971">
    <property type="component" value="Unassembled WGS sequence"/>
</dbReference>
<protein>
    <submittedName>
        <fullName evidence="2">Mu-like prophage I protein</fullName>
    </submittedName>
</protein>
<proteinExistence type="predicted"/>
<keyword evidence="1" id="KW-0175">Coiled coil</keyword>
<evidence type="ECO:0000313" key="2">
    <source>
        <dbReference type="EMBL" id="SMO48097.1"/>
    </source>
</evidence>
<dbReference type="OrthoDB" id="1064922at2"/>
<gene>
    <name evidence="2" type="ORF">SAMN06265350_102328</name>
</gene>